<evidence type="ECO:0000313" key="2">
    <source>
        <dbReference type="Proteomes" id="UP000824890"/>
    </source>
</evidence>
<accession>A0ABQ7ZUK2</accession>
<evidence type="ECO:0000313" key="1">
    <source>
        <dbReference type="EMBL" id="KAH0883936.1"/>
    </source>
</evidence>
<feature type="non-terminal residue" evidence="1">
    <location>
        <position position="88"/>
    </location>
</feature>
<dbReference type="EMBL" id="JAGKQM010000014">
    <property type="protein sequence ID" value="KAH0883936.1"/>
    <property type="molecule type" value="Genomic_DNA"/>
</dbReference>
<name>A0ABQ7ZUK2_BRANA</name>
<dbReference type="Proteomes" id="UP000824890">
    <property type="component" value="Unassembled WGS sequence"/>
</dbReference>
<protein>
    <submittedName>
        <fullName evidence="1">Uncharacterized protein</fullName>
    </submittedName>
</protein>
<proteinExistence type="predicted"/>
<keyword evidence="2" id="KW-1185">Reference proteome</keyword>
<comment type="caution">
    <text evidence="1">The sequence shown here is derived from an EMBL/GenBank/DDBJ whole genome shotgun (WGS) entry which is preliminary data.</text>
</comment>
<reference evidence="1 2" key="1">
    <citation type="submission" date="2021-05" db="EMBL/GenBank/DDBJ databases">
        <title>Genome Assembly of Synthetic Allotetraploid Brassica napus Reveals Homoeologous Exchanges between Subgenomes.</title>
        <authorList>
            <person name="Davis J.T."/>
        </authorList>
    </citation>
    <scope>NUCLEOTIDE SEQUENCE [LARGE SCALE GENOMIC DNA]</scope>
    <source>
        <strain evidence="2">cv. Da-Ae</strain>
        <tissue evidence="1">Seedling</tissue>
    </source>
</reference>
<organism evidence="1 2">
    <name type="scientific">Brassica napus</name>
    <name type="common">Rape</name>
    <dbReference type="NCBI Taxonomy" id="3708"/>
    <lineage>
        <taxon>Eukaryota</taxon>
        <taxon>Viridiplantae</taxon>
        <taxon>Streptophyta</taxon>
        <taxon>Embryophyta</taxon>
        <taxon>Tracheophyta</taxon>
        <taxon>Spermatophyta</taxon>
        <taxon>Magnoliopsida</taxon>
        <taxon>eudicotyledons</taxon>
        <taxon>Gunneridae</taxon>
        <taxon>Pentapetalae</taxon>
        <taxon>rosids</taxon>
        <taxon>malvids</taxon>
        <taxon>Brassicales</taxon>
        <taxon>Brassicaceae</taxon>
        <taxon>Brassiceae</taxon>
        <taxon>Brassica</taxon>
    </lineage>
</organism>
<sequence length="88" mass="10193">MIPRSLWTCVKYAILHHNNTPRKKTWEGSKENMLHKILVYVVETLPKAKQVVEFTDKIQQQASSNLADLENAGPNSRLRCQINNLIYD</sequence>
<gene>
    <name evidence="1" type="ORF">HID58_060032</name>
</gene>